<feature type="transmembrane region" description="Helical" evidence="2">
    <location>
        <begin position="857"/>
        <end position="877"/>
    </location>
</feature>
<accession>A0A835Y5L8</accession>
<proteinExistence type="predicted"/>
<feature type="region of interest" description="Disordered" evidence="1">
    <location>
        <begin position="610"/>
        <end position="632"/>
    </location>
</feature>
<feature type="transmembrane region" description="Helical" evidence="2">
    <location>
        <begin position="106"/>
        <end position="126"/>
    </location>
</feature>
<evidence type="ECO:0000313" key="4">
    <source>
        <dbReference type="Proteomes" id="UP000612055"/>
    </source>
</evidence>
<feature type="transmembrane region" description="Helical" evidence="2">
    <location>
        <begin position="158"/>
        <end position="178"/>
    </location>
</feature>
<feature type="transmembrane region" description="Helical" evidence="2">
    <location>
        <begin position="525"/>
        <end position="545"/>
    </location>
</feature>
<feature type="region of interest" description="Disordered" evidence="1">
    <location>
        <begin position="586"/>
        <end position="605"/>
    </location>
</feature>
<feature type="compositionally biased region" description="Low complexity" evidence="1">
    <location>
        <begin position="981"/>
        <end position="1003"/>
    </location>
</feature>
<evidence type="ECO:0000313" key="3">
    <source>
        <dbReference type="EMBL" id="KAG2496428.1"/>
    </source>
</evidence>
<feature type="transmembrane region" description="Helical" evidence="2">
    <location>
        <begin position="403"/>
        <end position="423"/>
    </location>
</feature>
<keyword evidence="2" id="KW-1133">Transmembrane helix</keyword>
<feature type="compositionally biased region" description="Polar residues" evidence="1">
    <location>
        <begin position="1"/>
        <end position="13"/>
    </location>
</feature>
<feature type="transmembrane region" description="Helical" evidence="2">
    <location>
        <begin position="132"/>
        <end position="151"/>
    </location>
</feature>
<evidence type="ECO:0000256" key="2">
    <source>
        <dbReference type="SAM" id="Phobius"/>
    </source>
</evidence>
<dbReference type="EMBL" id="JAEHOE010000019">
    <property type="protein sequence ID" value="KAG2496428.1"/>
    <property type="molecule type" value="Genomic_DNA"/>
</dbReference>
<dbReference type="Proteomes" id="UP000612055">
    <property type="component" value="Unassembled WGS sequence"/>
</dbReference>
<feature type="transmembrane region" description="Helical" evidence="2">
    <location>
        <begin position="767"/>
        <end position="792"/>
    </location>
</feature>
<keyword evidence="2" id="KW-0472">Membrane</keyword>
<evidence type="ECO:0000256" key="1">
    <source>
        <dbReference type="SAM" id="MobiDB-lite"/>
    </source>
</evidence>
<reference evidence="3" key="1">
    <citation type="journal article" date="2020" name="bioRxiv">
        <title>Comparative genomics of Chlamydomonas.</title>
        <authorList>
            <person name="Craig R.J."/>
            <person name="Hasan A.R."/>
            <person name="Ness R.W."/>
            <person name="Keightley P.D."/>
        </authorList>
    </citation>
    <scope>NUCLEOTIDE SEQUENCE</scope>
    <source>
        <strain evidence="3">CCAP 11/70</strain>
    </source>
</reference>
<feature type="transmembrane region" description="Helical" evidence="2">
    <location>
        <begin position="497"/>
        <end position="519"/>
    </location>
</feature>
<feature type="transmembrane region" description="Helical" evidence="2">
    <location>
        <begin position="254"/>
        <end position="274"/>
    </location>
</feature>
<comment type="caution">
    <text evidence="3">The sequence shown here is derived from an EMBL/GenBank/DDBJ whole genome shotgun (WGS) entry which is preliminary data.</text>
</comment>
<protein>
    <submittedName>
        <fullName evidence="3">Uncharacterized protein</fullName>
    </submittedName>
</protein>
<dbReference type="OrthoDB" id="533933at2759"/>
<organism evidence="3 4">
    <name type="scientific">Edaphochlamys debaryana</name>
    <dbReference type="NCBI Taxonomy" id="47281"/>
    <lineage>
        <taxon>Eukaryota</taxon>
        <taxon>Viridiplantae</taxon>
        <taxon>Chlorophyta</taxon>
        <taxon>core chlorophytes</taxon>
        <taxon>Chlorophyceae</taxon>
        <taxon>CS clade</taxon>
        <taxon>Chlamydomonadales</taxon>
        <taxon>Chlamydomonadales incertae sedis</taxon>
        <taxon>Edaphochlamys</taxon>
    </lineage>
</organism>
<feature type="region of interest" description="Disordered" evidence="1">
    <location>
        <begin position="1"/>
        <end position="73"/>
    </location>
</feature>
<name>A0A835Y5L8_9CHLO</name>
<dbReference type="AlphaFoldDB" id="A0A835Y5L8"/>
<feature type="transmembrane region" description="Helical" evidence="2">
    <location>
        <begin position="812"/>
        <end position="836"/>
    </location>
</feature>
<keyword evidence="4" id="KW-1185">Reference proteome</keyword>
<feature type="region of interest" description="Disordered" evidence="1">
    <location>
        <begin position="957"/>
        <end position="1003"/>
    </location>
</feature>
<feature type="transmembrane region" description="Helical" evidence="2">
    <location>
        <begin position="455"/>
        <end position="477"/>
    </location>
</feature>
<sequence length="1021" mass="103357">MRNLQEASTSSVVQMARAVTPGRRASHRWQQEGSRQGSEAHGQGADPRPGYQPPLHQAPSGPLPPASRPSWSWGGRSCPPASDGYCTPSSSRLWGRWAWAVLVRPFWPAPAAAACFALVLVLLGWGGREGRIAGAQALFIMSWLQCCWAVLARQGRRTPLRVAQLCAGVLAVFILLPLHDGLSPSLGARSSFHPSVSFDEEAGPEDGDWLSGLWPGAGALIRLLTGARPPGAGQWGLEAQVDAEWHAALMRLQVALGIVLGLWVLQTALACCILPAAAANAAAAVAAAGSGPSNPAGPLGAPSPSPYAYTALLTPQKSHLDLPAIEQLDFTMVAAYDILAAGAAQASNQNQASRLEGPGTADAEAGLPKLPTLSCPAAELLPPAPSQPLPQQTLAIALGAQRLAFWVACGAQVAASAALVGVWEPPLERVALSHGVSLLSEPLVQYDSLFGSQEATWVALLALGGVMAVPLPLPSMLRSRQLLHTALLLRPATSRALGLRLLDLNAAKLLFAASVAMLVGWQSGAYSWQVLQVATLVYGLGLLYVDSLRQAADAVAPAPGAVAGEGVGGAGAMPAQLRMAESLALARPGSGTGTSSGSGCVAPPPAASSAEAPCSPCNDDPPSPSCNSSAVLLSPSSSGNSLSSAAELLASSGAATALASGPPGSCRAGPALNPAGYEGAVAAQLLARRLLPGCTASPAPSPASLGSPKAAAPADAFSSGSGTGSGGGSICPAAASAYRGSALGTSYCGPLPWPRLSAVCRAALTPWGLLLGSTCTLAALAWVALIAPPLFVMGDGPSDFFEGVMATPAGEIAVVVMLAAAMVAFLVALASLGWCAASGELRRKWRTDRAEGRRLQCIGWALGLPLAVAFALGLSWAAGDEEGGGGTWSQEGSAAAFAAALPWLVAEALRCAALFPLVWLEEPFLLGGVSVVGGCVQHAGCGVTCSVLRWAGLRPSGAPKGVAEVASEPRDRAGPQRRSGVEVAGVGTATGTGSSAGRISAAGRGLSGRRGHWGLLHVDVN</sequence>
<gene>
    <name evidence="3" type="ORF">HYH03_005652</name>
</gene>
<keyword evidence="2" id="KW-0812">Transmembrane</keyword>